<dbReference type="Gene3D" id="2.30.42.10">
    <property type="match status" value="1"/>
</dbReference>
<keyword evidence="3" id="KW-1185">Reference proteome</keyword>
<dbReference type="InterPro" id="IPR027065">
    <property type="entry name" value="Lon_Prtase"/>
</dbReference>
<dbReference type="GO" id="GO:0005524">
    <property type="term" value="F:ATP binding"/>
    <property type="evidence" value="ECO:0007669"/>
    <property type="project" value="InterPro"/>
</dbReference>
<dbReference type="Proteomes" id="UP000190042">
    <property type="component" value="Unassembled WGS sequence"/>
</dbReference>
<dbReference type="GO" id="GO:0004176">
    <property type="term" value="F:ATP-dependent peptidase activity"/>
    <property type="evidence" value="ECO:0007669"/>
    <property type="project" value="InterPro"/>
</dbReference>
<dbReference type="GO" id="GO:0006508">
    <property type="term" value="P:proteolysis"/>
    <property type="evidence" value="ECO:0007669"/>
    <property type="project" value="InterPro"/>
</dbReference>
<dbReference type="SUPFAM" id="SSF50156">
    <property type="entry name" value="PDZ domain-like"/>
    <property type="match status" value="1"/>
</dbReference>
<dbReference type="Gene3D" id="3.30.230.10">
    <property type="match status" value="1"/>
</dbReference>
<dbReference type="SUPFAM" id="SSF54211">
    <property type="entry name" value="Ribosomal protein S5 domain 2-like"/>
    <property type="match status" value="1"/>
</dbReference>
<protein>
    <submittedName>
        <fullName evidence="2">PDZ domain-containing protein</fullName>
    </submittedName>
</protein>
<evidence type="ECO:0000313" key="2">
    <source>
        <dbReference type="EMBL" id="SKB00493.1"/>
    </source>
</evidence>
<dbReference type="SMART" id="SM00228">
    <property type="entry name" value="PDZ"/>
    <property type="match status" value="1"/>
</dbReference>
<dbReference type="GO" id="GO:0030163">
    <property type="term" value="P:protein catabolic process"/>
    <property type="evidence" value="ECO:0007669"/>
    <property type="project" value="InterPro"/>
</dbReference>
<dbReference type="RefSeq" id="WP_078817824.1">
    <property type="nucleotide sequence ID" value="NZ_FUYJ01000004.1"/>
</dbReference>
<dbReference type="GO" id="GO:0004252">
    <property type="term" value="F:serine-type endopeptidase activity"/>
    <property type="evidence" value="ECO:0007669"/>
    <property type="project" value="InterPro"/>
</dbReference>
<dbReference type="AlphaFoldDB" id="A0A1T4YFL7"/>
<dbReference type="InterPro" id="IPR001478">
    <property type="entry name" value="PDZ"/>
</dbReference>
<dbReference type="Pfam" id="PF05362">
    <property type="entry name" value="Lon_C"/>
    <property type="match status" value="1"/>
</dbReference>
<dbReference type="InterPro" id="IPR020568">
    <property type="entry name" value="Ribosomal_Su5_D2-typ_SF"/>
</dbReference>
<dbReference type="NCBIfam" id="NF041438">
    <property type="entry name" value="SepM_fam_S16"/>
    <property type="match status" value="1"/>
</dbReference>
<proteinExistence type="predicted"/>
<dbReference type="InterPro" id="IPR008269">
    <property type="entry name" value="Lon_proteolytic"/>
</dbReference>
<evidence type="ECO:0000259" key="1">
    <source>
        <dbReference type="PROSITE" id="PS50106"/>
    </source>
</evidence>
<dbReference type="InterPro" id="IPR036034">
    <property type="entry name" value="PDZ_sf"/>
</dbReference>
<gene>
    <name evidence="2" type="ORF">SAMN04244570_2502</name>
</gene>
<sequence length="348" mass="38466">MKMRKWGILAVVLVLVAILALYPLDMYISRPGGAYNLEPLVEVEGGDSDDRGTFSLMTIAIGKATPITYAFSFVSDKMKLMPATKVRRHGESDEEYSVRQKKLMTDSKIHAISVAFDKTGLPMERIFKGVYVAGVIPNGAADEKLQIGDLIGSIDKKKLSSAEQFMDEISAKEEGAEISLQVKRGDQELTIPLQLKKLPGTDQRIGLGIQFEEQIELQTEPKVDIFTEDIGGPSAGLMFTLELMNRLLDEDLTKGYNIAGTGEMLEDGSVGRIGGIDFKVIAADRQDIEIFFAPDDDLPEEVKKKNPQLVSNYEEAKATAEKIGTKMKIVPVKTVDDALRYLEQLEEK</sequence>
<dbReference type="EMBL" id="FUYJ01000004">
    <property type="protein sequence ID" value="SKB00493.1"/>
    <property type="molecule type" value="Genomic_DNA"/>
</dbReference>
<dbReference type="InterPro" id="IPR014721">
    <property type="entry name" value="Ribsml_uS5_D2-typ_fold_subgr"/>
</dbReference>
<dbReference type="PROSITE" id="PS50106">
    <property type="entry name" value="PDZ"/>
    <property type="match status" value="1"/>
</dbReference>
<accession>A0A1T4YFL7</accession>
<evidence type="ECO:0000313" key="3">
    <source>
        <dbReference type="Proteomes" id="UP000190042"/>
    </source>
</evidence>
<organism evidence="2 3">
    <name type="scientific">Sporosarcina newyorkensis</name>
    <dbReference type="NCBI Taxonomy" id="759851"/>
    <lineage>
        <taxon>Bacteria</taxon>
        <taxon>Bacillati</taxon>
        <taxon>Bacillota</taxon>
        <taxon>Bacilli</taxon>
        <taxon>Bacillales</taxon>
        <taxon>Caryophanaceae</taxon>
        <taxon>Sporosarcina</taxon>
    </lineage>
</organism>
<dbReference type="Pfam" id="PF13180">
    <property type="entry name" value="PDZ_2"/>
    <property type="match status" value="1"/>
</dbReference>
<reference evidence="3" key="1">
    <citation type="submission" date="2017-02" db="EMBL/GenBank/DDBJ databases">
        <authorList>
            <person name="Varghese N."/>
            <person name="Submissions S."/>
        </authorList>
    </citation>
    <scope>NUCLEOTIDE SEQUENCE [LARGE SCALE GENOMIC DNA]</scope>
    <source>
        <strain evidence="3">DSM 23966</strain>
    </source>
</reference>
<dbReference type="PANTHER" id="PTHR10046">
    <property type="entry name" value="ATP DEPENDENT LON PROTEASE FAMILY MEMBER"/>
    <property type="match status" value="1"/>
</dbReference>
<feature type="domain" description="PDZ" evidence="1">
    <location>
        <begin position="129"/>
        <end position="186"/>
    </location>
</feature>
<name>A0A1T4YFL7_9BACL</name>